<evidence type="ECO:0000256" key="1">
    <source>
        <dbReference type="SAM" id="Coils"/>
    </source>
</evidence>
<dbReference type="EMBL" id="REGN01002832">
    <property type="protein sequence ID" value="RNA25942.1"/>
    <property type="molecule type" value="Genomic_DNA"/>
</dbReference>
<feature type="non-terminal residue" evidence="2">
    <location>
        <position position="1"/>
    </location>
</feature>
<feature type="coiled-coil region" evidence="1">
    <location>
        <begin position="60"/>
        <end position="87"/>
    </location>
</feature>
<evidence type="ECO:0000313" key="3">
    <source>
        <dbReference type="Proteomes" id="UP000276133"/>
    </source>
</evidence>
<reference evidence="2 3" key="1">
    <citation type="journal article" date="2018" name="Sci. Rep.">
        <title>Genomic signatures of local adaptation to the degree of environmental predictability in rotifers.</title>
        <authorList>
            <person name="Franch-Gras L."/>
            <person name="Hahn C."/>
            <person name="Garcia-Roger E.M."/>
            <person name="Carmona M.J."/>
            <person name="Serra M."/>
            <person name="Gomez A."/>
        </authorList>
    </citation>
    <scope>NUCLEOTIDE SEQUENCE [LARGE SCALE GENOMIC DNA]</scope>
    <source>
        <strain evidence="2">HYR1</strain>
    </source>
</reference>
<keyword evidence="3" id="KW-1185">Reference proteome</keyword>
<evidence type="ECO:0000313" key="2">
    <source>
        <dbReference type="EMBL" id="RNA25942.1"/>
    </source>
</evidence>
<comment type="caution">
    <text evidence="2">The sequence shown here is derived from an EMBL/GenBank/DDBJ whole genome shotgun (WGS) entry which is preliminary data.</text>
</comment>
<dbReference type="AlphaFoldDB" id="A0A3M7RQX8"/>
<proteinExistence type="predicted"/>
<name>A0A3M7RQX8_BRAPC</name>
<organism evidence="2 3">
    <name type="scientific">Brachionus plicatilis</name>
    <name type="common">Marine rotifer</name>
    <name type="synonym">Brachionus muelleri</name>
    <dbReference type="NCBI Taxonomy" id="10195"/>
    <lineage>
        <taxon>Eukaryota</taxon>
        <taxon>Metazoa</taxon>
        <taxon>Spiralia</taxon>
        <taxon>Gnathifera</taxon>
        <taxon>Rotifera</taxon>
        <taxon>Eurotatoria</taxon>
        <taxon>Monogononta</taxon>
        <taxon>Pseudotrocha</taxon>
        <taxon>Ploima</taxon>
        <taxon>Brachionidae</taxon>
        <taxon>Brachionus</taxon>
    </lineage>
</organism>
<accession>A0A3M7RQX8</accession>
<sequence>HLEDGLKQEINEKESRIGSCDQEIKNLSAECENVLLVNSDLEVRIQNLTQSLLEPVKFENKQLNIVIDEIRNEIKQKKVELNKLKHDNLQFRIKNRLRKNINFKYFFFPFSN</sequence>
<gene>
    <name evidence="2" type="ORF">BpHYR1_037851</name>
</gene>
<protein>
    <submittedName>
        <fullName evidence="2">Uncharacterized protein</fullName>
    </submittedName>
</protein>
<dbReference type="Proteomes" id="UP000276133">
    <property type="component" value="Unassembled WGS sequence"/>
</dbReference>
<keyword evidence="1" id="KW-0175">Coiled coil</keyword>